<dbReference type="InterPro" id="IPR011024">
    <property type="entry name" value="G_crystallin-like"/>
</dbReference>
<evidence type="ECO:0000256" key="1">
    <source>
        <dbReference type="ARBA" id="ARBA00003689"/>
    </source>
</evidence>
<dbReference type="eggNOG" id="ENOG502QQQI">
    <property type="taxonomic scope" value="Eukaryota"/>
</dbReference>
<accession>H3APH0</accession>
<dbReference type="GO" id="GO:0005212">
    <property type="term" value="F:structural constituent of eye lens"/>
    <property type="evidence" value="ECO:0007669"/>
    <property type="project" value="UniProtKB-KW"/>
</dbReference>
<evidence type="ECO:0000256" key="3">
    <source>
        <dbReference type="ARBA" id="ARBA00022613"/>
    </source>
</evidence>
<feature type="domain" description="Beta/gamma crystallin 'Greek key'" evidence="5">
    <location>
        <begin position="143"/>
        <end position="185"/>
    </location>
</feature>
<reference evidence="7" key="1">
    <citation type="submission" date="2011-08" db="EMBL/GenBank/DDBJ databases">
        <title>The draft genome of Latimeria chalumnae.</title>
        <authorList>
            <person name="Di Palma F."/>
            <person name="Alfoldi J."/>
            <person name="Johnson J."/>
            <person name="Berlin A."/>
            <person name="Gnerre S."/>
            <person name="Jaffe D."/>
            <person name="MacCallum I."/>
            <person name="Young S."/>
            <person name="Walker B.J."/>
            <person name="Lander E."/>
            <person name="Lindblad-Toh K."/>
        </authorList>
    </citation>
    <scope>NUCLEOTIDE SEQUENCE [LARGE SCALE GENOMIC DNA]</scope>
    <source>
        <strain evidence="7">Wild caught</strain>
    </source>
</reference>
<dbReference type="PROSITE" id="PS50915">
    <property type="entry name" value="CRYSTALLIN_BETA_GAMMA"/>
    <property type="match status" value="4"/>
</dbReference>
<keyword evidence="7" id="KW-1185">Reference proteome</keyword>
<dbReference type="Ensembl" id="ENSLACT00000011630.1">
    <property type="protein sequence ID" value="ENSLACP00000011541.1"/>
    <property type="gene ID" value="ENSLACG00000010155.1"/>
</dbReference>
<dbReference type="Pfam" id="PF00030">
    <property type="entry name" value="Crystall"/>
    <property type="match status" value="2"/>
</dbReference>
<evidence type="ECO:0000313" key="6">
    <source>
        <dbReference type="Ensembl" id="ENSLACP00000011541.1"/>
    </source>
</evidence>
<feature type="domain" description="Beta/gamma crystallin 'Greek key'" evidence="5">
    <location>
        <begin position="15"/>
        <end position="53"/>
    </location>
</feature>
<dbReference type="GO" id="GO:0007601">
    <property type="term" value="P:visual perception"/>
    <property type="evidence" value="ECO:0007669"/>
    <property type="project" value="TreeGrafter"/>
</dbReference>
<dbReference type="EMBL" id="AFYH01196738">
    <property type="status" value="NOT_ANNOTATED_CDS"/>
    <property type="molecule type" value="Genomic_DNA"/>
</dbReference>
<dbReference type="GO" id="GO:0002088">
    <property type="term" value="P:lens development in camera-type eye"/>
    <property type="evidence" value="ECO:0007669"/>
    <property type="project" value="TreeGrafter"/>
</dbReference>
<dbReference type="EMBL" id="AFYH01196737">
    <property type="status" value="NOT_ANNOTATED_CDS"/>
    <property type="molecule type" value="Genomic_DNA"/>
</dbReference>
<dbReference type="InParanoid" id="H3APH0"/>
<dbReference type="PRINTS" id="PR01367">
    <property type="entry name" value="BGCRYSTALLIN"/>
</dbReference>
<dbReference type="InterPro" id="IPR050252">
    <property type="entry name" value="Beta/Gamma-Crystallin"/>
</dbReference>
<dbReference type="FunFam" id="2.60.20.10:FF:000003">
    <property type="entry name" value="Crystallin gamma S"/>
    <property type="match status" value="1"/>
</dbReference>
<dbReference type="Proteomes" id="UP000008672">
    <property type="component" value="Unassembled WGS sequence"/>
</dbReference>
<comment type="function">
    <text evidence="1">Crystallins are the dominant structural components of the vertebrate eye lens.</text>
</comment>
<evidence type="ECO:0000256" key="4">
    <source>
        <dbReference type="ARBA" id="ARBA00022737"/>
    </source>
</evidence>
<evidence type="ECO:0000313" key="7">
    <source>
        <dbReference type="Proteomes" id="UP000008672"/>
    </source>
</evidence>
<dbReference type="AlphaFoldDB" id="H3APH0"/>
<name>H3APH0_LATCH</name>
<dbReference type="SUPFAM" id="SSF49695">
    <property type="entry name" value="gamma-Crystallin-like"/>
    <property type="match status" value="1"/>
</dbReference>
<reference evidence="6" key="2">
    <citation type="submission" date="2025-08" db="UniProtKB">
        <authorList>
            <consortium name="Ensembl"/>
        </authorList>
    </citation>
    <scope>IDENTIFICATION</scope>
</reference>
<dbReference type="SMART" id="SM00247">
    <property type="entry name" value="XTALbg"/>
    <property type="match status" value="2"/>
</dbReference>
<dbReference type="EMBL" id="AFYH01196735">
    <property type="status" value="NOT_ANNOTATED_CDS"/>
    <property type="molecule type" value="Genomic_DNA"/>
</dbReference>
<keyword evidence="4" id="KW-0677">Repeat</keyword>
<comment type="similarity">
    <text evidence="2">Belongs to the beta/gamma-crystallin family.</text>
</comment>
<dbReference type="FunFam" id="2.60.20.10:FF:000001">
    <property type="entry name" value="Crystallin gamma S"/>
    <property type="match status" value="1"/>
</dbReference>
<dbReference type="PANTHER" id="PTHR11818:SF42">
    <property type="entry name" value="VOLTAGE-GATED HYDROGEN CHANNEL 1"/>
    <property type="match status" value="1"/>
</dbReference>
<evidence type="ECO:0000259" key="5">
    <source>
        <dbReference type="PROSITE" id="PS50915"/>
    </source>
</evidence>
<reference evidence="6" key="3">
    <citation type="submission" date="2025-09" db="UniProtKB">
        <authorList>
            <consortium name="Ensembl"/>
        </authorList>
    </citation>
    <scope>IDENTIFICATION</scope>
</reference>
<dbReference type="EMBL" id="AFYH01196736">
    <property type="status" value="NOT_ANNOTATED_CDS"/>
    <property type="molecule type" value="Genomic_DNA"/>
</dbReference>
<dbReference type="GeneTree" id="ENSGT00940000163494"/>
<feature type="domain" description="Beta/gamma crystallin 'Greek key'" evidence="5">
    <location>
        <begin position="54"/>
        <end position="96"/>
    </location>
</feature>
<dbReference type="Bgee" id="ENSLACG00000010155">
    <property type="expression patterns" value="Expressed in chordate pharynx"/>
</dbReference>
<dbReference type="InterPro" id="IPR001064">
    <property type="entry name" value="Beta/gamma_crystallin"/>
</dbReference>
<dbReference type="PANTHER" id="PTHR11818">
    <property type="entry name" value="BETA/GAMMA CRYSTALLIN"/>
    <property type="match status" value="1"/>
</dbReference>
<evidence type="ECO:0000256" key="2">
    <source>
        <dbReference type="ARBA" id="ARBA00009646"/>
    </source>
</evidence>
<protein>
    <recommendedName>
        <fullName evidence="5">Beta/gamma crystallin 'Greek key' domain-containing protein</fullName>
    </recommendedName>
</protein>
<dbReference type="HOGENOM" id="CLU_081883_1_1_1"/>
<keyword evidence="3" id="KW-0273">Eye lens protein</keyword>
<feature type="domain" description="Beta/gamma crystallin 'Greek key'" evidence="5">
    <location>
        <begin position="102"/>
        <end position="142"/>
    </location>
</feature>
<proteinExistence type="inferred from homology"/>
<sequence length="188" mass="22098">TIVHVVPSLKQKIKKQITFFEDPNFAGKKYESSVDCLDFHGFMSRCGSIRVDDGVWIIYEQPNYGGCMYILEKGEYPDFQHWKGHDNHVSSCRQIQPSSGKFRIQLYEFVDFGGQKIDVLEDCTNLFERWNRNEVNSLRVLEGNWVLYEEPNFSGRQYYVSPAEYRRCQSWGATLPRLLSLRRITIFC</sequence>
<dbReference type="Gene3D" id="2.60.20.10">
    <property type="entry name" value="Crystallins"/>
    <property type="match status" value="2"/>
</dbReference>
<organism evidence="6 7">
    <name type="scientific">Latimeria chalumnae</name>
    <name type="common">Coelacanth</name>
    <dbReference type="NCBI Taxonomy" id="7897"/>
    <lineage>
        <taxon>Eukaryota</taxon>
        <taxon>Metazoa</taxon>
        <taxon>Chordata</taxon>
        <taxon>Craniata</taxon>
        <taxon>Vertebrata</taxon>
        <taxon>Euteleostomi</taxon>
        <taxon>Coelacanthiformes</taxon>
        <taxon>Coelacanthidae</taxon>
        <taxon>Latimeria</taxon>
    </lineage>
</organism>